<dbReference type="GO" id="GO:1904680">
    <property type="term" value="F:peptide transmembrane transporter activity"/>
    <property type="evidence" value="ECO:0007669"/>
    <property type="project" value="TreeGrafter"/>
</dbReference>
<evidence type="ECO:0000256" key="1">
    <source>
        <dbReference type="ARBA" id="ARBA00005695"/>
    </source>
</evidence>
<dbReference type="GO" id="GO:0043190">
    <property type="term" value="C:ATP-binding cassette (ABC) transporter complex"/>
    <property type="evidence" value="ECO:0007669"/>
    <property type="project" value="InterPro"/>
</dbReference>
<protein>
    <submittedName>
        <fullName evidence="7">Glutathione ABC transporter substrate-binding protein</fullName>
    </submittedName>
</protein>
<dbReference type="Pfam" id="PF00496">
    <property type="entry name" value="SBP_bac_5"/>
    <property type="match status" value="1"/>
</dbReference>
<dbReference type="PANTHER" id="PTHR30290">
    <property type="entry name" value="PERIPLASMIC BINDING COMPONENT OF ABC TRANSPORTER"/>
    <property type="match status" value="1"/>
</dbReference>
<evidence type="ECO:0000313" key="8">
    <source>
        <dbReference type="Proteomes" id="UP000752012"/>
    </source>
</evidence>
<evidence type="ECO:0000259" key="6">
    <source>
        <dbReference type="Pfam" id="PF00496"/>
    </source>
</evidence>
<dbReference type="GO" id="GO:0015833">
    <property type="term" value="P:peptide transport"/>
    <property type="evidence" value="ECO:0007669"/>
    <property type="project" value="TreeGrafter"/>
</dbReference>
<name>A0A969TVY8_9BACI</name>
<comment type="similarity">
    <text evidence="1">Belongs to the bacterial solute-binding protein 5 family.</text>
</comment>
<dbReference type="RefSeq" id="WP_168005121.1">
    <property type="nucleotide sequence ID" value="NZ_JAATHJ010000004.1"/>
</dbReference>
<feature type="domain" description="Solute-binding protein family 5" evidence="6">
    <location>
        <begin position="96"/>
        <end position="459"/>
    </location>
</feature>
<evidence type="ECO:0000256" key="2">
    <source>
        <dbReference type="ARBA" id="ARBA00022448"/>
    </source>
</evidence>
<keyword evidence="3" id="KW-0732">Signal</keyword>
<dbReference type="PANTHER" id="PTHR30290:SF9">
    <property type="entry name" value="OLIGOPEPTIDE-BINDING PROTEIN APPA"/>
    <property type="match status" value="1"/>
</dbReference>
<dbReference type="Gene3D" id="3.90.76.10">
    <property type="entry name" value="Dipeptide-binding Protein, Domain 1"/>
    <property type="match status" value="1"/>
</dbReference>
<feature type="compositionally biased region" description="Acidic residues" evidence="5">
    <location>
        <begin position="41"/>
        <end position="50"/>
    </location>
</feature>
<dbReference type="PIRSF" id="PIRSF002741">
    <property type="entry name" value="MppA"/>
    <property type="match status" value="1"/>
</dbReference>
<keyword evidence="8" id="KW-1185">Reference proteome</keyword>
<organism evidence="7 8">
    <name type="scientific">Alkalicoccus luteus</name>
    <dbReference type="NCBI Taxonomy" id="1237094"/>
    <lineage>
        <taxon>Bacteria</taxon>
        <taxon>Bacillati</taxon>
        <taxon>Bacillota</taxon>
        <taxon>Bacilli</taxon>
        <taxon>Bacillales</taxon>
        <taxon>Bacillaceae</taxon>
        <taxon>Alkalicoccus</taxon>
    </lineage>
</organism>
<feature type="compositionally biased region" description="Polar residues" evidence="5">
    <location>
        <begin position="22"/>
        <end position="38"/>
    </location>
</feature>
<dbReference type="SUPFAM" id="SSF53850">
    <property type="entry name" value="Periplasmic binding protein-like II"/>
    <property type="match status" value="1"/>
</dbReference>
<dbReference type="PROSITE" id="PS51257">
    <property type="entry name" value="PROKAR_LIPOPROTEIN"/>
    <property type="match status" value="1"/>
</dbReference>
<evidence type="ECO:0000313" key="7">
    <source>
        <dbReference type="EMBL" id="NJP36834.1"/>
    </source>
</evidence>
<dbReference type="EMBL" id="JAATHJ010000004">
    <property type="protein sequence ID" value="NJP36834.1"/>
    <property type="molecule type" value="Genomic_DNA"/>
</dbReference>
<feature type="region of interest" description="Disordered" evidence="5">
    <location>
        <begin position="20"/>
        <end position="50"/>
    </location>
</feature>
<dbReference type="Proteomes" id="UP000752012">
    <property type="component" value="Unassembled WGS sequence"/>
</dbReference>
<dbReference type="GO" id="GO:0042597">
    <property type="term" value="C:periplasmic space"/>
    <property type="evidence" value="ECO:0007669"/>
    <property type="project" value="UniProtKB-ARBA"/>
</dbReference>
<evidence type="ECO:0000256" key="5">
    <source>
        <dbReference type="SAM" id="MobiDB-lite"/>
    </source>
</evidence>
<evidence type="ECO:0000256" key="4">
    <source>
        <dbReference type="SAM" id="Coils"/>
    </source>
</evidence>
<dbReference type="InterPro" id="IPR000914">
    <property type="entry name" value="SBP_5_dom"/>
</dbReference>
<gene>
    <name evidence="7" type="ORF">HCN83_04460</name>
</gene>
<keyword evidence="4" id="KW-0175">Coiled coil</keyword>
<dbReference type="InterPro" id="IPR039424">
    <property type="entry name" value="SBP_5"/>
</dbReference>
<dbReference type="InterPro" id="IPR030678">
    <property type="entry name" value="Peptide/Ni-bd"/>
</dbReference>
<reference evidence="7 8" key="1">
    <citation type="submission" date="2020-03" db="EMBL/GenBank/DDBJ databases">
        <title>Assessment of the enzymatic potential of alkaline-tolerant lipase obtained from Bacillus luteus H11 (technogenic soil) for the bioremediation of saline soils contaminated with petroleum substances.</title>
        <authorList>
            <person name="Kalwasinska A."/>
        </authorList>
    </citation>
    <scope>NUCLEOTIDE SEQUENCE [LARGE SCALE GENOMIC DNA]</scope>
    <source>
        <strain evidence="7 8">H11</strain>
    </source>
</reference>
<dbReference type="AlphaFoldDB" id="A0A969TVY8"/>
<keyword evidence="2" id="KW-0813">Transport</keyword>
<dbReference type="CDD" id="cd08499">
    <property type="entry name" value="PBP2_Ylib_like"/>
    <property type="match status" value="1"/>
</dbReference>
<proteinExistence type="inferred from homology"/>
<evidence type="ECO:0000256" key="3">
    <source>
        <dbReference type="ARBA" id="ARBA00022729"/>
    </source>
</evidence>
<feature type="coiled-coil region" evidence="4">
    <location>
        <begin position="475"/>
        <end position="502"/>
    </location>
</feature>
<dbReference type="Gene3D" id="3.40.190.10">
    <property type="entry name" value="Periplasmic binding protein-like II"/>
    <property type="match status" value="1"/>
</dbReference>
<dbReference type="Gene3D" id="3.10.105.10">
    <property type="entry name" value="Dipeptide-binding Protein, Domain 3"/>
    <property type="match status" value="1"/>
</dbReference>
<accession>A0A969TVY8</accession>
<comment type="caution">
    <text evidence="7">The sequence shown here is derived from an EMBL/GenBank/DDBJ whole genome shotgun (WGS) entry which is preliminary data.</text>
</comment>
<sequence>MKKYAGLLVGTLILAGCAGEPENTNDPAENTDAENNVEASEGNEEGDGERVEEDYLQIGVQTDPVALDPHGANENVANAINSSVYDRLVYVDEDLEIVPGLAEEFEQLDETTWEFKIREGITFHDGEELDAEVVQMNFERILDEDIGSPVAFIFDMIEEVEVIDDYTVQMTTDVPFAPLPSHLAHPGGGIVSPALIEASYEEMEEGGSPFNAANTQAAGTGYFQLEDYNSGEYVTFSRNEDYWNGEANVEGVTFRIIPEPLTRIGELETGGIDISVPVVPSDIGRVEQADGVNLNEQPSSMLAYLGFNTDVEPFDDPEVRRAIHMALNKDDIIEGVLNGTGIKADGPIAPEVFGASENLDALEYDPEEAEQMLRDAGVEEGFEVSLLTSESQDSIDAAELIQAQLSVLGIDVSIESYEIGTYLEMAGDGDTEMFYGTWGTVTMDADYGLYGPFHSSNAGPPGNRSFIENDELDSLLEAGREAQTEEERLEIYEEAQNLLIEESPYAFLYYPSSISAVTDDVEGFWQYPSGYYYLKDVELNR</sequence>